<protein>
    <submittedName>
        <fullName evidence="1">Uncharacterized protein</fullName>
    </submittedName>
</protein>
<name>X1DGE6_9ZZZZ</name>
<dbReference type="AlphaFoldDB" id="X1DGE6"/>
<proteinExistence type="predicted"/>
<evidence type="ECO:0000313" key="1">
    <source>
        <dbReference type="EMBL" id="GAH19936.1"/>
    </source>
</evidence>
<sequence>MSLGDLEMREKYPRAVDLLDAAIHVICDAYELKTKEPIHDLAGWILTVFFNEQ</sequence>
<gene>
    <name evidence="1" type="ORF">S03H2_04307</name>
</gene>
<dbReference type="EMBL" id="BARU01001693">
    <property type="protein sequence ID" value="GAH19936.1"/>
    <property type="molecule type" value="Genomic_DNA"/>
</dbReference>
<accession>X1DGE6</accession>
<reference evidence="1" key="1">
    <citation type="journal article" date="2014" name="Front. Microbiol.">
        <title>High frequency of phylogenetically diverse reductive dehalogenase-homologous genes in deep subseafloor sedimentary metagenomes.</title>
        <authorList>
            <person name="Kawai M."/>
            <person name="Futagami T."/>
            <person name="Toyoda A."/>
            <person name="Takaki Y."/>
            <person name="Nishi S."/>
            <person name="Hori S."/>
            <person name="Arai W."/>
            <person name="Tsubouchi T."/>
            <person name="Morono Y."/>
            <person name="Uchiyama I."/>
            <person name="Ito T."/>
            <person name="Fujiyama A."/>
            <person name="Inagaki F."/>
            <person name="Takami H."/>
        </authorList>
    </citation>
    <scope>NUCLEOTIDE SEQUENCE</scope>
    <source>
        <strain evidence="1">Expedition CK06-06</strain>
    </source>
</reference>
<comment type="caution">
    <text evidence="1">The sequence shown here is derived from an EMBL/GenBank/DDBJ whole genome shotgun (WGS) entry which is preliminary data.</text>
</comment>
<organism evidence="1">
    <name type="scientific">marine sediment metagenome</name>
    <dbReference type="NCBI Taxonomy" id="412755"/>
    <lineage>
        <taxon>unclassified sequences</taxon>
        <taxon>metagenomes</taxon>
        <taxon>ecological metagenomes</taxon>
    </lineage>
</organism>